<dbReference type="PANTHER" id="PTHR34979">
    <property type="entry name" value="INNER MEMBRANE PROTEIN YGAZ"/>
    <property type="match status" value="1"/>
</dbReference>
<keyword evidence="4" id="KW-1003">Cell membrane</keyword>
<dbReference type="InterPro" id="IPR011606">
    <property type="entry name" value="Brnchd-chn_aa_trnsp_permease"/>
</dbReference>
<keyword evidence="10" id="KW-1185">Reference proteome</keyword>
<protein>
    <submittedName>
        <fullName evidence="9">AzlC family protein</fullName>
    </submittedName>
</protein>
<evidence type="ECO:0000256" key="6">
    <source>
        <dbReference type="ARBA" id="ARBA00022989"/>
    </source>
</evidence>
<keyword evidence="9" id="KW-0614">Plasmid</keyword>
<evidence type="ECO:0000256" key="2">
    <source>
        <dbReference type="ARBA" id="ARBA00010735"/>
    </source>
</evidence>
<feature type="transmembrane region" description="Helical" evidence="8">
    <location>
        <begin position="218"/>
        <end position="237"/>
    </location>
</feature>
<dbReference type="GO" id="GO:0005886">
    <property type="term" value="C:plasma membrane"/>
    <property type="evidence" value="ECO:0007669"/>
    <property type="project" value="UniProtKB-SubCell"/>
</dbReference>
<dbReference type="GO" id="GO:1903785">
    <property type="term" value="P:L-valine transmembrane transport"/>
    <property type="evidence" value="ECO:0007669"/>
    <property type="project" value="TreeGrafter"/>
</dbReference>
<dbReference type="Proteomes" id="UP000006875">
    <property type="component" value="Plasmid pILYOP01"/>
</dbReference>
<evidence type="ECO:0000256" key="3">
    <source>
        <dbReference type="ARBA" id="ARBA00022448"/>
    </source>
</evidence>
<dbReference type="AlphaFoldDB" id="E3HBH1"/>
<feature type="transmembrane region" description="Helical" evidence="8">
    <location>
        <begin position="76"/>
        <end position="97"/>
    </location>
</feature>
<feature type="transmembrane region" description="Helical" evidence="8">
    <location>
        <begin position="21"/>
        <end position="40"/>
    </location>
</feature>
<evidence type="ECO:0000256" key="4">
    <source>
        <dbReference type="ARBA" id="ARBA00022475"/>
    </source>
</evidence>
<dbReference type="KEGG" id="ipo:Ilyop_2015"/>
<evidence type="ECO:0000313" key="9">
    <source>
        <dbReference type="EMBL" id="ADO83786.1"/>
    </source>
</evidence>
<dbReference type="Pfam" id="PF03591">
    <property type="entry name" value="AzlC"/>
    <property type="match status" value="1"/>
</dbReference>
<dbReference type="HOGENOM" id="CLU_065777_3_2_0"/>
<comment type="similarity">
    <text evidence="2">Belongs to the AzlC family.</text>
</comment>
<reference evidence="9 10" key="1">
    <citation type="journal article" date="2010" name="Stand. Genomic Sci.">
        <title>Complete genome sequence of Ilyobacter polytropus type strain (CuHbu1).</title>
        <authorList>
            <person name="Sikorski J."/>
            <person name="Chertkov O."/>
            <person name="Lapidus A."/>
            <person name="Nolan M."/>
            <person name="Lucas S."/>
            <person name="Del Rio T.G."/>
            <person name="Tice H."/>
            <person name="Cheng J.F."/>
            <person name="Tapia R."/>
            <person name="Han C."/>
            <person name="Goodwin L."/>
            <person name="Pitluck S."/>
            <person name="Liolios K."/>
            <person name="Ivanova N."/>
            <person name="Mavromatis K."/>
            <person name="Mikhailova N."/>
            <person name="Pati A."/>
            <person name="Chen A."/>
            <person name="Palaniappan K."/>
            <person name="Land M."/>
            <person name="Hauser L."/>
            <person name="Chang Y.J."/>
            <person name="Jeffries C.D."/>
            <person name="Brambilla E."/>
            <person name="Yasawong M."/>
            <person name="Rohde M."/>
            <person name="Pukall R."/>
            <person name="Spring S."/>
            <person name="Goker M."/>
            <person name="Woyke T."/>
            <person name="Bristow J."/>
            <person name="Eisen J.A."/>
            <person name="Markowitz V."/>
            <person name="Hugenholtz P."/>
            <person name="Kyrpides N.C."/>
            <person name="Klenk H.P."/>
        </authorList>
    </citation>
    <scope>NUCLEOTIDE SEQUENCE [LARGE SCALE GENOMIC DNA]</scope>
    <source>
        <strain evidence="10">ATCC 51220 / DSM 2926 / LMG 16218 / CuHBu1</strain>
        <plasmid evidence="10">pILYOP01</plasmid>
    </source>
</reference>
<feature type="transmembrane region" description="Helical" evidence="8">
    <location>
        <begin position="191"/>
        <end position="211"/>
    </location>
</feature>
<comment type="subcellular location">
    <subcellularLocation>
        <location evidence="1">Cell membrane</location>
        <topology evidence="1">Multi-pass membrane protein</topology>
    </subcellularLocation>
</comment>
<evidence type="ECO:0000256" key="7">
    <source>
        <dbReference type="ARBA" id="ARBA00023136"/>
    </source>
</evidence>
<proteinExistence type="inferred from homology"/>
<evidence type="ECO:0000256" key="5">
    <source>
        <dbReference type="ARBA" id="ARBA00022692"/>
    </source>
</evidence>
<keyword evidence="3" id="KW-0813">Transport</keyword>
<dbReference type="PANTHER" id="PTHR34979:SF1">
    <property type="entry name" value="INNER MEMBRANE PROTEIN YGAZ"/>
    <property type="match status" value="1"/>
</dbReference>
<feature type="transmembrane region" description="Helical" evidence="8">
    <location>
        <begin position="139"/>
        <end position="158"/>
    </location>
</feature>
<sequence>MKAVALKRLRSNNDFKIGMKSAAPIFMGYFPIAVTFGLIIKSAGLPGYMAVLMSMTNFTGATQFISTTMLLSKASLWNILLTTFMINARYFIMSLCVANKLSRGISTKLKGILAFGITDEVFVLAMTKEETNVNFMLGSQLMSWLGWVGGTLVGIVAADFLPGSILASTGIAIYIMFLGLILPAVKNSKEIAVVTLLGILISSIFFYTPLLKNFVGNWRVIISIILTSAIGALLFPVKEDEDGN</sequence>
<keyword evidence="5 8" id="KW-0812">Transmembrane</keyword>
<feature type="transmembrane region" description="Helical" evidence="8">
    <location>
        <begin position="165"/>
        <end position="185"/>
    </location>
</feature>
<keyword evidence="6 8" id="KW-1133">Transmembrane helix</keyword>
<name>E3HBH1_ILYPC</name>
<dbReference type="RefSeq" id="WP_013388448.1">
    <property type="nucleotide sequence ID" value="NC_014633.1"/>
</dbReference>
<organism evidence="9 10">
    <name type="scientific">Ilyobacter polytropus (strain ATCC 51220 / DSM 2926 / LMG 16218 / CuHBu1)</name>
    <dbReference type="NCBI Taxonomy" id="572544"/>
    <lineage>
        <taxon>Bacteria</taxon>
        <taxon>Fusobacteriati</taxon>
        <taxon>Fusobacteriota</taxon>
        <taxon>Fusobacteriia</taxon>
        <taxon>Fusobacteriales</taxon>
        <taxon>Fusobacteriaceae</taxon>
        <taxon>Ilyobacter</taxon>
    </lineage>
</organism>
<geneLocation type="plasmid" evidence="9 10">
    <name>pILYOP01</name>
</geneLocation>
<dbReference type="EMBL" id="CP002282">
    <property type="protein sequence ID" value="ADO83786.1"/>
    <property type="molecule type" value="Genomic_DNA"/>
</dbReference>
<evidence type="ECO:0000256" key="1">
    <source>
        <dbReference type="ARBA" id="ARBA00004651"/>
    </source>
</evidence>
<keyword evidence="7 8" id="KW-0472">Membrane</keyword>
<evidence type="ECO:0000256" key="8">
    <source>
        <dbReference type="SAM" id="Phobius"/>
    </source>
</evidence>
<gene>
    <name evidence="9" type="ordered locus">Ilyop_2015</name>
</gene>
<evidence type="ECO:0000313" key="10">
    <source>
        <dbReference type="Proteomes" id="UP000006875"/>
    </source>
</evidence>
<accession>E3HBH1</accession>